<sequence>MGWTYNTADGVANDGPLISIVAIVFTALSLTMLLLRFYVRGYMIKAVGVDDYVLLVTWVTACGFAIVSVVQTKWGLGLKHLNDMPPGNIYNFGLVQYIGAPFYITSILGFKLSFLLTYLRFMTKGPARIATLTVIVACVLFHLSFLIVQVNLCQPAAKQWDPTITSGSCLPAVPLYTSMASLTICFDIIVMLLPFPVLLQSHIQKRKKFVLLGLLALGVFITIIQVIRIRTVKNLANYLDSASLILWSTVENNMGIIIASIPTLAPLFKYFAEKTQKSGSGSRSRSLYAFRSTHGTKNGSIPLGSHAEQETRIYGPSNEGGSEEFILNNLTAITKQTEVRVSTRAVNEGVHQHDNQDLAFGH</sequence>
<evidence type="ECO:0000256" key="6">
    <source>
        <dbReference type="SAM" id="MobiDB-lite"/>
    </source>
</evidence>
<feature type="transmembrane region" description="Helical" evidence="7">
    <location>
        <begin position="209"/>
        <end position="229"/>
    </location>
</feature>
<feature type="transmembrane region" description="Helical" evidence="7">
    <location>
        <begin position="94"/>
        <end position="117"/>
    </location>
</feature>
<reference evidence="9 10" key="1">
    <citation type="journal article" date="2017" name="Genome Announc.">
        <title>Genome sequence of the saprophytic ascomycete Epicoccum nigrum ICMP 19927 strain isolated from New Zealand.</title>
        <authorList>
            <person name="Fokin M."/>
            <person name="Fleetwood D."/>
            <person name="Weir B.S."/>
            <person name="Villas-Boas S.G."/>
        </authorList>
    </citation>
    <scope>NUCLEOTIDE SEQUENCE [LARGE SCALE GENOMIC DNA]</scope>
    <source>
        <strain evidence="9 10">ICMP 19927</strain>
    </source>
</reference>
<keyword evidence="4 7" id="KW-0472">Membrane</keyword>
<name>A0A1Y2LV81_EPING</name>
<keyword evidence="3 7" id="KW-1133">Transmembrane helix</keyword>
<evidence type="ECO:0000256" key="4">
    <source>
        <dbReference type="ARBA" id="ARBA00023136"/>
    </source>
</evidence>
<feature type="transmembrane region" description="Helical" evidence="7">
    <location>
        <begin position="254"/>
        <end position="272"/>
    </location>
</feature>
<organism evidence="9 10">
    <name type="scientific">Epicoccum nigrum</name>
    <name type="common">Soil fungus</name>
    <name type="synonym">Epicoccum purpurascens</name>
    <dbReference type="NCBI Taxonomy" id="105696"/>
    <lineage>
        <taxon>Eukaryota</taxon>
        <taxon>Fungi</taxon>
        <taxon>Dikarya</taxon>
        <taxon>Ascomycota</taxon>
        <taxon>Pezizomycotina</taxon>
        <taxon>Dothideomycetes</taxon>
        <taxon>Pleosporomycetidae</taxon>
        <taxon>Pleosporales</taxon>
        <taxon>Pleosporineae</taxon>
        <taxon>Didymellaceae</taxon>
        <taxon>Epicoccum</taxon>
    </lineage>
</organism>
<evidence type="ECO:0000256" key="3">
    <source>
        <dbReference type="ARBA" id="ARBA00022989"/>
    </source>
</evidence>
<dbReference type="PANTHER" id="PTHR33048:SF64">
    <property type="entry name" value="INTEGRAL MEMBRANE PROTEIN"/>
    <property type="match status" value="1"/>
</dbReference>
<dbReference type="InParanoid" id="A0A1Y2LV81"/>
<feature type="transmembrane region" description="Helical" evidence="7">
    <location>
        <begin position="51"/>
        <end position="74"/>
    </location>
</feature>
<evidence type="ECO:0000256" key="1">
    <source>
        <dbReference type="ARBA" id="ARBA00004141"/>
    </source>
</evidence>
<feature type="region of interest" description="Disordered" evidence="6">
    <location>
        <begin position="299"/>
        <end position="320"/>
    </location>
</feature>
<dbReference type="InterPro" id="IPR049326">
    <property type="entry name" value="Rhodopsin_dom_fungi"/>
</dbReference>
<evidence type="ECO:0000256" key="2">
    <source>
        <dbReference type="ARBA" id="ARBA00022692"/>
    </source>
</evidence>
<gene>
    <name evidence="9" type="ORF">B5807_09953</name>
</gene>
<dbReference type="GO" id="GO:0016020">
    <property type="term" value="C:membrane"/>
    <property type="evidence" value="ECO:0007669"/>
    <property type="project" value="UniProtKB-SubCell"/>
</dbReference>
<evidence type="ECO:0000259" key="8">
    <source>
        <dbReference type="Pfam" id="PF20684"/>
    </source>
</evidence>
<dbReference type="OMA" id="WVYNLHE"/>
<dbReference type="Pfam" id="PF20684">
    <property type="entry name" value="Fung_rhodopsin"/>
    <property type="match status" value="1"/>
</dbReference>
<feature type="transmembrane region" description="Helical" evidence="7">
    <location>
        <begin position="172"/>
        <end position="197"/>
    </location>
</feature>
<keyword evidence="2 7" id="KW-0812">Transmembrane</keyword>
<feature type="transmembrane region" description="Helical" evidence="7">
    <location>
        <begin position="129"/>
        <end position="152"/>
    </location>
</feature>
<evidence type="ECO:0000256" key="5">
    <source>
        <dbReference type="ARBA" id="ARBA00038359"/>
    </source>
</evidence>
<evidence type="ECO:0000313" key="10">
    <source>
        <dbReference type="Proteomes" id="UP000193240"/>
    </source>
</evidence>
<feature type="transmembrane region" description="Helical" evidence="7">
    <location>
        <begin position="17"/>
        <end position="39"/>
    </location>
</feature>
<protein>
    <recommendedName>
        <fullName evidence="8">Rhodopsin domain-containing protein</fullName>
    </recommendedName>
</protein>
<evidence type="ECO:0000256" key="7">
    <source>
        <dbReference type="SAM" id="Phobius"/>
    </source>
</evidence>
<proteinExistence type="inferred from homology"/>
<feature type="domain" description="Rhodopsin" evidence="8">
    <location>
        <begin position="35"/>
        <end position="269"/>
    </location>
</feature>
<dbReference type="EMBL" id="KZ107849">
    <property type="protein sequence ID" value="OSS47117.1"/>
    <property type="molecule type" value="Genomic_DNA"/>
</dbReference>
<dbReference type="InterPro" id="IPR052337">
    <property type="entry name" value="SAT4-like"/>
</dbReference>
<accession>A0A1Y2LV81</accession>
<dbReference type="PANTHER" id="PTHR33048">
    <property type="entry name" value="PTH11-LIKE INTEGRAL MEMBRANE PROTEIN (AFU_ORTHOLOGUE AFUA_5G11245)"/>
    <property type="match status" value="1"/>
</dbReference>
<dbReference type="AlphaFoldDB" id="A0A1Y2LV81"/>
<keyword evidence="10" id="KW-1185">Reference proteome</keyword>
<comment type="similarity">
    <text evidence="5">Belongs to the SAT4 family.</text>
</comment>
<dbReference type="Proteomes" id="UP000193240">
    <property type="component" value="Unassembled WGS sequence"/>
</dbReference>
<evidence type="ECO:0000313" key="9">
    <source>
        <dbReference type="EMBL" id="OSS47117.1"/>
    </source>
</evidence>
<comment type="subcellular location">
    <subcellularLocation>
        <location evidence="1">Membrane</location>
        <topology evidence="1">Multi-pass membrane protein</topology>
    </subcellularLocation>
</comment>